<dbReference type="Proteomes" id="UP001209878">
    <property type="component" value="Unassembled WGS sequence"/>
</dbReference>
<comment type="caution">
    <text evidence="2">The sequence shown here is derived from an EMBL/GenBank/DDBJ whole genome shotgun (WGS) entry which is preliminary data.</text>
</comment>
<dbReference type="SUPFAM" id="SSF55811">
    <property type="entry name" value="Nudix"/>
    <property type="match status" value="1"/>
</dbReference>
<dbReference type="PANTHER" id="PTHR13622">
    <property type="entry name" value="THIAMIN PYROPHOSPHOKINASE"/>
    <property type="match status" value="1"/>
</dbReference>
<dbReference type="InterPro" id="IPR015797">
    <property type="entry name" value="NUDIX_hydrolase-like_dom_sf"/>
</dbReference>
<accession>A0AAD9KQ27</accession>
<evidence type="ECO:0000259" key="1">
    <source>
        <dbReference type="PROSITE" id="PS51462"/>
    </source>
</evidence>
<dbReference type="AlphaFoldDB" id="A0AAD9KQ27"/>
<sequence>MAKYSLRVSEGFIKLAMFCNRFNFSGSSKKYCIPFVVNGQQVGLVRPDVAGYLRDFPEVFLMEPNGVTGEVEKVELSQSLTTFTERTNKVEEVLQKLREKDAFLTLEGWRNETYDVKSRFAEPALLKMERSATCLFGVVQYGVHINGYTYQRGEGLRMWLGKRSATKPTFPGKLDQMVAGGLASGLSVMQCAYKECQEEASVPDELLKKLKPVGCMSYFYEDERGLFPEMQFVMDLEVPGDFTPVNADGETESFQLVSVAELKQLIISDGFKFNSALCVLDFLMRHGQILPDEGLTLTILLLLLGLTTPVTLKEKLYSNFKVLLCLVFL</sequence>
<gene>
    <name evidence="2" type="ORF">NP493_734g01026</name>
</gene>
<organism evidence="2 3">
    <name type="scientific">Ridgeia piscesae</name>
    <name type="common">Tubeworm</name>
    <dbReference type="NCBI Taxonomy" id="27915"/>
    <lineage>
        <taxon>Eukaryota</taxon>
        <taxon>Metazoa</taxon>
        <taxon>Spiralia</taxon>
        <taxon>Lophotrochozoa</taxon>
        <taxon>Annelida</taxon>
        <taxon>Polychaeta</taxon>
        <taxon>Sedentaria</taxon>
        <taxon>Canalipalpata</taxon>
        <taxon>Sabellida</taxon>
        <taxon>Siboglinidae</taxon>
        <taxon>Ridgeia</taxon>
    </lineage>
</organism>
<evidence type="ECO:0000313" key="2">
    <source>
        <dbReference type="EMBL" id="KAK2175407.1"/>
    </source>
</evidence>
<dbReference type="GO" id="GO:0044715">
    <property type="term" value="F:8-oxo-dGDP phosphatase activity"/>
    <property type="evidence" value="ECO:0007669"/>
    <property type="project" value="TreeGrafter"/>
</dbReference>
<dbReference type="Gene3D" id="3.90.79.10">
    <property type="entry name" value="Nucleoside Triphosphate Pyrophosphohydrolase"/>
    <property type="match status" value="1"/>
</dbReference>
<dbReference type="CDD" id="cd03676">
    <property type="entry name" value="NUDIX_Tnr3_like"/>
    <property type="match status" value="1"/>
</dbReference>
<dbReference type="InterPro" id="IPR031804">
    <property type="entry name" value="DUF4743"/>
</dbReference>
<dbReference type="FunFam" id="3.90.79.10:FF:000019">
    <property type="entry name" value="Thiamin pyrophosphokinase, putative"/>
    <property type="match status" value="1"/>
</dbReference>
<dbReference type="Pfam" id="PF00293">
    <property type="entry name" value="NUDIX"/>
    <property type="match status" value="1"/>
</dbReference>
<reference evidence="2" key="1">
    <citation type="journal article" date="2023" name="Mol. Biol. Evol.">
        <title>Third-Generation Sequencing Reveals the Adaptive Role of the Epigenome in Three Deep-Sea Polychaetes.</title>
        <authorList>
            <person name="Perez M."/>
            <person name="Aroh O."/>
            <person name="Sun Y."/>
            <person name="Lan Y."/>
            <person name="Juniper S.K."/>
            <person name="Young C.R."/>
            <person name="Angers B."/>
            <person name="Qian P.Y."/>
        </authorList>
    </citation>
    <scope>NUCLEOTIDE SEQUENCE</scope>
    <source>
        <strain evidence="2">R07B-5</strain>
    </source>
</reference>
<dbReference type="InterPro" id="IPR000086">
    <property type="entry name" value="NUDIX_hydrolase_dom"/>
</dbReference>
<dbReference type="PROSITE" id="PS51462">
    <property type="entry name" value="NUDIX"/>
    <property type="match status" value="1"/>
</dbReference>
<keyword evidence="3" id="KW-1185">Reference proteome</keyword>
<feature type="domain" description="Nudix hydrolase" evidence="1">
    <location>
        <begin position="140"/>
        <end position="281"/>
    </location>
</feature>
<name>A0AAD9KQ27_RIDPI</name>
<dbReference type="EMBL" id="JAODUO010000732">
    <property type="protein sequence ID" value="KAK2175407.1"/>
    <property type="molecule type" value="Genomic_DNA"/>
</dbReference>
<proteinExistence type="predicted"/>
<dbReference type="PANTHER" id="PTHR13622:SF8">
    <property type="entry name" value="THIAMIN PYROPHOSPHOKINASE 1"/>
    <property type="match status" value="1"/>
</dbReference>
<evidence type="ECO:0000313" key="3">
    <source>
        <dbReference type="Proteomes" id="UP001209878"/>
    </source>
</evidence>
<dbReference type="Pfam" id="PF15916">
    <property type="entry name" value="DUF4743"/>
    <property type="match status" value="1"/>
</dbReference>
<protein>
    <recommendedName>
        <fullName evidence="1">Nudix hydrolase domain-containing protein</fullName>
    </recommendedName>
</protein>